<organism evidence="2 3">
    <name type="scientific">Astrephomene gubernaculifera</name>
    <dbReference type="NCBI Taxonomy" id="47775"/>
    <lineage>
        <taxon>Eukaryota</taxon>
        <taxon>Viridiplantae</taxon>
        <taxon>Chlorophyta</taxon>
        <taxon>core chlorophytes</taxon>
        <taxon>Chlorophyceae</taxon>
        <taxon>CS clade</taxon>
        <taxon>Chlamydomonadales</taxon>
        <taxon>Astrephomenaceae</taxon>
        <taxon>Astrephomene</taxon>
    </lineage>
</organism>
<proteinExistence type="predicted"/>
<feature type="non-terminal residue" evidence="2">
    <location>
        <position position="1"/>
    </location>
</feature>
<keyword evidence="3" id="KW-1185">Reference proteome</keyword>
<gene>
    <name evidence="2" type="ORF">Agub_g899</name>
</gene>
<accession>A0AAD3HHA6</accession>
<dbReference type="AlphaFoldDB" id="A0AAD3HHA6"/>
<name>A0AAD3HHA6_9CHLO</name>
<sequence length="189" mass="19655">RWRSKLPAEVRAAAAPGQPCCLFWPPPHNRPDAAVLPWLGPRAPLQRAVRRAIAPVASLVNKAVSRLGRGAYDVLKAMDVPADELVPTTSDAANDGNGDDSSTPTEEEHRRRRQRRPLGAKAAAPPPLSPLPAYRRDAAGVGTGAVSVAYDGGNGGGDDDDAAAAGGGGGLAADWLLFVRLVVRGCMEA</sequence>
<protein>
    <submittedName>
        <fullName evidence="2">Uncharacterized protein</fullName>
    </submittedName>
</protein>
<comment type="caution">
    <text evidence="2">The sequence shown here is derived from an EMBL/GenBank/DDBJ whole genome shotgun (WGS) entry which is preliminary data.</text>
</comment>
<dbReference type="Proteomes" id="UP001054857">
    <property type="component" value="Unassembled WGS sequence"/>
</dbReference>
<evidence type="ECO:0000313" key="3">
    <source>
        <dbReference type="Proteomes" id="UP001054857"/>
    </source>
</evidence>
<reference evidence="2 3" key="1">
    <citation type="journal article" date="2021" name="Sci. Rep.">
        <title>Genome sequencing of the multicellular alga Astrephomene provides insights into convergent evolution of germ-soma differentiation.</title>
        <authorList>
            <person name="Yamashita S."/>
            <person name="Yamamoto K."/>
            <person name="Matsuzaki R."/>
            <person name="Suzuki S."/>
            <person name="Yamaguchi H."/>
            <person name="Hirooka S."/>
            <person name="Minakuchi Y."/>
            <person name="Miyagishima S."/>
            <person name="Kawachi M."/>
            <person name="Toyoda A."/>
            <person name="Nozaki H."/>
        </authorList>
    </citation>
    <scope>NUCLEOTIDE SEQUENCE [LARGE SCALE GENOMIC DNA]</scope>
    <source>
        <strain evidence="2 3">NIES-4017</strain>
    </source>
</reference>
<dbReference type="EMBL" id="BMAR01000001">
    <property type="protein sequence ID" value="GFR40355.1"/>
    <property type="molecule type" value="Genomic_DNA"/>
</dbReference>
<evidence type="ECO:0000313" key="2">
    <source>
        <dbReference type="EMBL" id="GFR40355.1"/>
    </source>
</evidence>
<feature type="non-terminal residue" evidence="2">
    <location>
        <position position="189"/>
    </location>
</feature>
<feature type="region of interest" description="Disordered" evidence="1">
    <location>
        <begin position="86"/>
        <end position="132"/>
    </location>
</feature>
<evidence type="ECO:0000256" key="1">
    <source>
        <dbReference type="SAM" id="MobiDB-lite"/>
    </source>
</evidence>